<accession>A0A8D9CAP8</accession>
<sequence length="159" mass="18826">MKYLKRFKIFESSKYMPSMDQKVVDEILDRGEFTDEDKMYLDNFGKNNQVVKDLLMTLNGLTKEISQVNDDMRDIYSQAVDTDKPNGPGDPVRLGEIIDINQEELDRLRDKWLDLSKKISKINGDLRYVYKFEDVRYLRVLEYELGLIDYDPADDFLLY</sequence>
<proteinExistence type="predicted"/>
<name>A0A8D9CAP8_9VIRU</name>
<protein>
    <submittedName>
        <fullName evidence="1">Uncharacterized protein</fullName>
    </submittedName>
</protein>
<organism evidence="1">
    <name type="scientific">uncultured marine phage</name>
    <dbReference type="NCBI Taxonomy" id="707152"/>
    <lineage>
        <taxon>Viruses</taxon>
        <taxon>environmental samples</taxon>
    </lineage>
</organism>
<evidence type="ECO:0000313" key="1">
    <source>
        <dbReference type="EMBL" id="CAG7581412.1"/>
    </source>
</evidence>
<dbReference type="EMBL" id="OU342829">
    <property type="protein sequence ID" value="CAG7581412.1"/>
    <property type="molecule type" value="Genomic_DNA"/>
</dbReference>
<reference evidence="1" key="1">
    <citation type="submission" date="2021-06" db="EMBL/GenBank/DDBJ databases">
        <authorList>
            <person name="Gannon L."/>
            <person name="Redgwell R T."/>
            <person name="Michniewski S."/>
            <person name="Harrison D C."/>
            <person name="Millard A."/>
        </authorList>
    </citation>
    <scope>NUCLEOTIDE SEQUENCE</scope>
</reference>
<gene>
    <name evidence="1" type="ORF">SLAVMIC_00829</name>
</gene>